<feature type="compositionally biased region" description="Low complexity" evidence="1">
    <location>
        <begin position="55"/>
        <end position="66"/>
    </location>
</feature>
<sequence>MRSDSFRRTDGDGTRISLGNRFATVIRTLRCHGISIAGPPHGGGSKGLRIMRANSSASTSGGSVGS</sequence>
<dbReference type="AlphaFoldDB" id="A0A6J6V2N6"/>
<protein>
    <submittedName>
        <fullName evidence="2">Unannotated protein</fullName>
    </submittedName>
</protein>
<reference evidence="2" key="1">
    <citation type="submission" date="2020-05" db="EMBL/GenBank/DDBJ databases">
        <authorList>
            <person name="Chiriac C."/>
            <person name="Salcher M."/>
            <person name="Ghai R."/>
            <person name="Kavagutti S V."/>
        </authorList>
    </citation>
    <scope>NUCLEOTIDE SEQUENCE</scope>
</reference>
<proteinExistence type="predicted"/>
<accession>A0A6J6V2N6</accession>
<feature type="region of interest" description="Disordered" evidence="1">
    <location>
        <begin position="35"/>
        <end position="66"/>
    </location>
</feature>
<name>A0A6J6V2N6_9ZZZZ</name>
<dbReference type="EMBL" id="CAEZZL010000094">
    <property type="protein sequence ID" value="CAB4766402.1"/>
    <property type="molecule type" value="Genomic_DNA"/>
</dbReference>
<gene>
    <name evidence="2" type="ORF">UFOPK2870_01057</name>
</gene>
<organism evidence="2">
    <name type="scientific">freshwater metagenome</name>
    <dbReference type="NCBI Taxonomy" id="449393"/>
    <lineage>
        <taxon>unclassified sequences</taxon>
        <taxon>metagenomes</taxon>
        <taxon>ecological metagenomes</taxon>
    </lineage>
</organism>
<evidence type="ECO:0000256" key="1">
    <source>
        <dbReference type="SAM" id="MobiDB-lite"/>
    </source>
</evidence>
<evidence type="ECO:0000313" key="2">
    <source>
        <dbReference type="EMBL" id="CAB4766402.1"/>
    </source>
</evidence>